<evidence type="ECO:0000313" key="1">
    <source>
        <dbReference type="EMBL" id="KAL1509003.1"/>
    </source>
</evidence>
<proteinExistence type="predicted"/>
<dbReference type="AlphaFoldDB" id="A0ABD1F175"/>
<gene>
    <name evidence="1" type="ORF">ABEB36_003812</name>
</gene>
<dbReference type="Proteomes" id="UP001566132">
    <property type="component" value="Unassembled WGS sequence"/>
</dbReference>
<sequence length="79" mass="8777">MKRTLWILNSIERNPSSLNPVSVVATKSVKCTGVHFTEFGEKSNSPNLNPMDFSLWDILEAKVSSKRYVIVAALKLAVV</sequence>
<comment type="caution">
    <text evidence="1">The sequence shown here is derived from an EMBL/GenBank/DDBJ whole genome shotgun (WGS) entry which is preliminary data.</text>
</comment>
<evidence type="ECO:0000313" key="2">
    <source>
        <dbReference type="Proteomes" id="UP001566132"/>
    </source>
</evidence>
<reference evidence="1 2" key="1">
    <citation type="submission" date="2024-05" db="EMBL/GenBank/DDBJ databases">
        <title>Genetic variation in Jamaican populations of the coffee berry borer (Hypothenemus hampei).</title>
        <authorList>
            <person name="Errbii M."/>
            <person name="Myrie A."/>
        </authorList>
    </citation>
    <scope>NUCLEOTIDE SEQUENCE [LARGE SCALE GENOMIC DNA]</scope>
    <source>
        <strain evidence="1">JA-Hopewell-2020-01-JO</strain>
        <tissue evidence="1">Whole body</tissue>
    </source>
</reference>
<dbReference type="EMBL" id="JBDJPC010000003">
    <property type="protein sequence ID" value="KAL1509003.1"/>
    <property type="molecule type" value="Genomic_DNA"/>
</dbReference>
<dbReference type="Gene3D" id="3.30.420.10">
    <property type="entry name" value="Ribonuclease H-like superfamily/Ribonuclease H"/>
    <property type="match status" value="1"/>
</dbReference>
<keyword evidence="2" id="KW-1185">Reference proteome</keyword>
<accession>A0ABD1F175</accession>
<name>A0ABD1F175_HYPHA</name>
<dbReference type="InterPro" id="IPR036397">
    <property type="entry name" value="RNaseH_sf"/>
</dbReference>
<organism evidence="1 2">
    <name type="scientific">Hypothenemus hampei</name>
    <name type="common">Coffee berry borer</name>
    <dbReference type="NCBI Taxonomy" id="57062"/>
    <lineage>
        <taxon>Eukaryota</taxon>
        <taxon>Metazoa</taxon>
        <taxon>Ecdysozoa</taxon>
        <taxon>Arthropoda</taxon>
        <taxon>Hexapoda</taxon>
        <taxon>Insecta</taxon>
        <taxon>Pterygota</taxon>
        <taxon>Neoptera</taxon>
        <taxon>Endopterygota</taxon>
        <taxon>Coleoptera</taxon>
        <taxon>Polyphaga</taxon>
        <taxon>Cucujiformia</taxon>
        <taxon>Curculionidae</taxon>
        <taxon>Scolytinae</taxon>
        <taxon>Hypothenemus</taxon>
    </lineage>
</organism>
<protein>
    <submittedName>
        <fullName evidence="1">Uncharacterized protein</fullName>
    </submittedName>
</protein>